<feature type="compositionally biased region" description="Basic and acidic residues" evidence="1">
    <location>
        <begin position="407"/>
        <end position="419"/>
    </location>
</feature>
<feature type="compositionally biased region" description="Basic residues" evidence="1">
    <location>
        <begin position="256"/>
        <end position="269"/>
    </location>
</feature>
<evidence type="ECO:0000313" key="2">
    <source>
        <dbReference type="EMBL" id="PNW82517.1"/>
    </source>
</evidence>
<dbReference type="EMBL" id="CM008967">
    <property type="protein sequence ID" value="PNW82517.1"/>
    <property type="molecule type" value="Genomic_DNA"/>
</dbReference>
<feature type="region of interest" description="Disordered" evidence="1">
    <location>
        <begin position="107"/>
        <end position="154"/>
    </location>
</feature>
<reference evidence="2 3" key="1">
    <citation type="journal article" date="2007" name="Science">
        <title>The Chlamydomonas genome reveals the evolution of key animal and plant functions.</title>
        <authorList>
            <person name="Merchant S.S."/>
            <person name="Prochnik S.E."/>
            <person name="Vallon O."/>
            <person name="Harris E.H."/>
            <person name="Karpowicz S.J."/>
            <person name="Witman G.B."/>
            <person name="Terry A."/>
            <person name="Salamov A."/>
            <person name="Fritz-Laylin L.K."/>
            <person name="Marechal-Drouard L."/>
            <person name="Marshall W.F."/>
            <person name="Qu L.H."/>
            <person name="Nelson D.R."/>
            <person name="Sanderfoot A.A."/>
            <person name="Spalding M.H."/>
            <person name="Kapitonov V.V."/>
            <person name="Ren Q."/>
            <person name="Ferris P."/>
            <person name="Lindquist E."/>
            <person name="Shapiro H."/>
            <person name="Lucas S.M."/>
            <person name="Grimwood J."/>
            <person name="Schmutz J."/>
            <person name="Cardol P."/>
            <person name="Cerutti H."/>
            <person name="Chanfreau G."/>
            <person name="Chen C.L."/>
            <person name="Cognat V."/>
            <person name="Croft M.T."/>
            <person name="Dent R."/>
            <person name="Dutcher S."/>
            <person name="Fernandez E."/>
            <person name="Fukuzawa H."/>
            <person name="Gonzalez-Ballester D."/>
            <person name="Gonzalez-Halphen D."/>
            <person name="Hallmann A."/>
            <person name="Hanikenne M."/>
            <person name="Hippler M."/>
            <person name="Inwood W."/>
            <person name="Jabbari K."/>
            <person name="Kalanon M."/>
            <person name="Kuras R."/>
            <person name="Lefebvre P.A."/>
            <person name="Lemaire S.D."/>
            <person name="Lobanov A.V."/>
            <person name="Lohr M."/>
            <person name="Manuell A."/>
            <person name="Meier I."/>
            <person name="Mets L."/>
            <person name="Mittag M."/>
            <person name="Mittelmeier T."/>
            <person name="Moroney J.V."/>
            <person name="Moseley J."/>
            <person name="Napoli C."/>
            <person name="Nedelcu A.M."/>
            <person name="Niyogi K."/>
            <person name="Novoselov S.V."/>
            <person name="Paulsen I.T."/>
            <person name="Pazour G."/>
            <person name="Purton S."/>
            <person name="Ral J.P."/>
            <person name="Riano-Pachon D.M."/>
            <person name="Riekhof W."/>
            <person name="Rymarquis L."/>
            <person name="Schroda M."/>
            <person name="Stern D."/>
            <person name="Umen J."/>
            <person name="Willows R."/>
            <person name="Wilson N."/>
            <person name="Zimmer S.L."/>
            <person name="Allmer J."/>
            <person name="Balk J."/>
            <person name="Bisova K."/>
            <person name="Chen C.J."/>
            <person name="Elias M."/>
            <person name="Gendler K."/>
            <person name="Hauser C."/>
            <person name="Lamb M.R."/>
            <person name="Ledford H."/>
            <person name="Long J.C."/>
            <person name="Minagawa J."/>
            <person name="Page M.D."/>
            <person name="Pan J."/>
            <person name="Pootakham W."/>
            <person name="Roje S."/>
            <person name="Rose A."/>
            <person name="Stahlberg E."/>
            <person name="Terauchi A.M."/>
            <person name="Yang P."/>
            <person name="Ball S."/>
            <person name="Bowler C."/>
            <person name="Dieckmann C.L."/>
            <person name="Gladyshev V.N."/>
            <person name="Green P."/>
            <person name="Jorgensen R."/>
            <person name="Mayfield S."/>
            <person name="Mueller-Roeber B."/>
            <person name="Rajamani S."/>
            <person name="Sayre R.T."/>
            <person name="Brokstein P."/>
            <person name="Dubchak I."/>
            <person name="Goodstein D."/>
            <person name="Hornick L."/>
            <person name="Huang Y.W."/>
            <person name="Jhaveri J."/>
            <person name="Luo Y."/>
            <person name="Martinez D."/>
            <person name="Ngau W.C."/>
            <person name="Otillar B."/>
            <person name="Poliakov A."/>
            <person name="Porter A."/>
            <person name="Szajkowski L."/>
            <person name="Werner G."/>
            <person name="Zhou K."/>
            <person name="Grigoriev I.V."/>
            <person name="Rokhsar D.S."/>
            <person name="Grossman A.R."/>
        </authorList>
    </citation>
    <scope>NUCLEOTIDE SEQUENCE [LARGE SCALE GENOMIC DNA]</scope>
    <source>
        <strain evidence="3">CC-503</strain>
    </source>
</reference>
<evidence type="ECO:0000256" key="1">
    <source>
        <dbReference type="SAM" id="MobiDB-lite"/>
    </source>
</evidence>
<proteinExistence type="predicted"/>
<dbReference type="InParanoid" id="A0A2K3DPT1"/>
<dbReference type="RefSeq" id="XP_042923987.1">
    <property type="nucleotide sequence ID" value="XM_043063281.1"/>
</dbReference>
<feature type="region of interest" description="Disordered" evidence="1">
    <location>
        <begin position="16"/>
        <end position="49"/>
    </location>
</feature>
<feature type="compositionally biased region" description="Gly residues" evidence="1">
    <location>
        <begin position="16"/>
        <end position="31"/>
    </location>
</feature>
<dbReference type="KEGG" id="cre:CHLRE_06g282050v5"/>
<feature type="compositionally biased region" description="Low complexity" evidence="1">
    <location>
        <begin position="422"/>
        <end position="433"/>
    </location>
</feature>
<dbReference type="GeneID" id="66053763"/>
<dbReference type="OMA" id="PPAAHEW"/>
<dbReference type="AlphaFoldDB" id="A0A2K3DPT1"/>
<organism evidence="2 3">
    <name type="scientific">Chlamydomonas reinhardtii</name>
    <name type="common">Chlamydomonas smithii</name>
    <dbReference type="NCBI Taxonomy" id="3055"/>
    <lineage>
        <taxon>Eukaryota</taxon>
        <taxon>Viridiplantae</taxon>
        <taxon>Chlorophyta</taxon>
        <taxon>core chlorophytes</taxon>
        <taxon>Chlorophyceae</taxon>
        <taxon>CS clade</taxon>
        <taxon>Chlamydomonadales</taxon>
        <taxon>Chlamydomonadaceae</taxon>
        <taxon>Chlamydomonas</taxon>
    </lineage>
</organism>
<feature type="compositionally biased region" description="Low complexity" evidence="1">
    <location>
        <begin position="482"/>
        <end position="520"/>
    </location>
</feature>
<feature type="compositionally biased region" description="Gly residues" evidence="1">
    <location>
        <begin position="232"/>
        <end position="249"/>
    </location>
</feature>
<dbReference type="Gramene" id="PNW82517">
    <property type="protein sequence ID" value="PNW82517"/>
    <property type="gene ID" value="CHLRE_06g282050v5"/>
</dbReference>
<feature type="compositionally biased region" description="Polar residues" evidence="1">
    <location>
        <begin position="118"/>
        <end position="128"/>
    </location>
</feature>
<feature type="compositionally biased region" description="Basic and acidic residues" evidence="1">
    <location>
        <begin position="270"/>
        <end position="294"/>
    </location>
</feature>
<feature type="region of interest" description="Disordered" evidence="1">
    <location>
        <begin position="404"/>
        <end position="438"/>
    </location>
</feature>
<name>A0A2K3DPT1_CHLRE</name>
<feature type="compositionally biased region" description="Basic and acidic residues" evidence="1">
    <location>
        <begin position="468"/>
        <end position="481"/>
    </location>
</feature>
<keyword evidence="3" id="KW-1185">Reference proteome</keyword>
<feature type="compositionally biased region" description="Low complexity" evidence="1">
    <location>
        <begin position="130"/>
        <end position="154"/>
    </location>
</feature>
<sequence length="540" mass="53291">MWAKFTKAIGLNAGGSGAVAGSGHGRRGAGVSGSAEPHSGHPHSLLGRHERSLDEMKEFARDMHRFEKQAREYKTETERFLAGVGSFLRDSSLPRLYDTLLTSPAPLAAPGGGLTGPHVTSPTTQEPEQPSAATAATPSSGAPGEGAAAAAATAGAGAGVDDELVVVEPPPPAAHPDLYGGDRHAQLLSQLGPAVGSRFASLTLPLSVWLGTYEDAKLRLEAARKLEVKAFGRGGGGAGGGGGGAGGGLMQSLQHKAAREHPTHKHKAAEHKAEDKAAAAAEVGEKKDEAKEADAGTEAGAQRAVEAEAASEDKPTGVAPGEPHQHQHQRVHNAAAAAEFVEAEAVLSEEVAWLVRGAAHLRAWVAGALEAATGGITKEGAAAGPEGVLEPVPPRVVAFPMRRAKHTGKDAHTGKDTHSKRAAGATAPTAATGTGTGTGATAGTDASAAAAGVPSAASEAAAAGAPAAHEEARTSHGKDAASRGASAATPPAAAGPAGAGVTDAPRQAAAGGSAGGAALAARDEIEAAGPGSRSDAVTGA</sequence>
<feature type="region of interest" description="Disordered" evidence="1">
    <location>
        <begin position="460"/>
        <end position="540"/>
    </location>
</feature>
<accession>A0A2K3DPT1</accession>
<protein>
    <submittedName>
        <fullName evidence="2">Uncharacterized protein</fullName>
    </submittedName>
</protein>
<feature type="region of interest" description="Disordered" evidence="1">
    <location>
        <begin position="232"/>
        <end position="326"/>
    </location>
</feature>
<gene>
    <name evidence="2" type="ORF">CHLRE_06g282050v5</name>
</gene>
<dbReference type="OrthoDB" id="550665at2759"/>
<feature type="compositionally biased region" description="Low complexity" evidence="1">
    <location>
        <begin position="296"/>
        <end position="308"/>
    </location>
</feature>
<dbReference type="Proteomes" id="UP000006906">
    <property type="component" value="Chromosome 6"/>
</dbReference>
<evidence type="ECO:0000313" key="3">
    <source>
        <dbReference type="Proteomes" id="UP000006906"/>
    </source>
</evidence>